<evidence type="ECO:0000256" key="3">
    <source>
        <dbReference type="ARBA" id="ARBA00022691"/>
    </source>
</evidence>
<dbReference type="InterPro" id="IPR052097">
    <property type="entry name" value="SET-MYND_domain_protein"/>
</dbReference>
<dbReference type="OrthoDB" id="10328202at2759"/>
<evidence type="ECO:0000313" key="5">
    <source>
        <dbReference type="Proteomes" id="UP000499080"/>
    </source>
</evidence>
<sequence>MAAYTCWQDVLDDITNRWKKTKTLTRFSKLKNNEDRIEYCLRDDFIRSKVQQWLNIMCSSRHKKYWEKASELRAEGNLCFQEKKYSKAVEFYTQ</sequence>
<dbReference type="PANTHER" id="PTHR46165">
    <property type="entry name" value="SET AND MYND DOMAIN-CONTAINING PROTEIN 4"/>
    <property type="match status" value="1"/>
</dbReference>
<feature type="non-terminal residue" evidence="4">
    <location>
        <position position="94"/>
    </location>
</feature>
<organism evidence="4 5">
    <name type="scientific">Araneus ventricosus</name>
    <name type="common">Orbweaver spider</name>
    <name type="synonym">Epeira ventricosa</name>
    <dbReference type="NCBI Taxonomy" id="182803"/>
    <lineage>
        <taxon>Eukaryota</taxon>
        <taxon>Metazoa</taxon>
        <taxon>Ecdysozoa</taxon>
        <taxon>Arthropoda</taxon>
        <taxon>Chelicerata</taxon>
        <taxon>Arachnida</taxon>
        <taxon>Araneae</taxon>
        <taxon>Araneomorphae</taxon>
        <taxon>Entelegynae</taxon>
        <taxon>Araneoidea</taxon>
        <taxon>Araneidae</taxon>
        <taxon>Araneus</taxon>
    </lineage>
</organism>
<protein>
    <submittedName>
        <fullName evidence="4">Uncharacterized protein</fullName>
    </submittedName>
</protein>
<comment type="caution">
    <text evidence="4">The sequence shown here is derived from an EMBL/GenBank/DDBJ whole genome shotgun (WGS) entry which is preliminary data.</text>
</comment>
<dbReference type="GO" id="GO:0032259">
    <property type="term" value="P:methylation"/>
    <property type="evidence" value="ECO:0007669"/>
    <property type="project" value="UniProtKB-KW"/>
</dbReference>
<evidence type="ECO:0000256" key="1">
    <source>
        <dbReference type="ARBA" id="ARBA00022603"/>
    </source>
</evidence>
<dbReference type="GO" id="GO:0005634">
    <property type="term" value="C:nucleus"/>
    <property type="evidence" value="ECO:0007669"/>
    <property type="project" value="TreeGrafter"/>
</dbReference>
<dbReference type="Proteomes" id="UP000499080">
    <property type="component" value="Unassembled WGS sequence"/>
</dbReference>
<keyword evidence="2" id="KW-0808">Transferase</keyword>
<dbReference type="EMBL" id="BGPR01122923">
    <property type="protein sequence ID" value="GBN25517.1"/>
    <property type="molecule type" value="Genomic_DNA"/>
</dbReference>
<dbReference type="GO" id="GO:0042826">
    <property type="term" value="F:histone deacetylase binding"/>
    <property type="evidence" value="ECO:0007669"/>
    <property type="project" value="TreeGrafter"/>
</dbReference>
<dbReference type="GO" id="GO:0005737">
    <property type="term" value="C:cytoplasm"/>
    <property type="evidence" value="ECO:0007669"/>
    <property type="project" value="TreeGrafter"/>
</dbReference>
<name>A0A4Y2MID9_ARAVE</name>
<dbReference type="GO" id="GO:0008168">
    <property type="term" value="F:methyltransferase activity"/>
    <property type="evidence" value="ECO:0007669"/>
    <property type="project" value="UniProtKB-KW"/>
</dbReference>
<evidence type="ECO:0000313" key="4">
    <source>
        <dbReference type="EMBL" id="GBN25517.1"/>
    </source>
</evidence>
<accession>A0A4Y2MID9</accession>
<dbReference type="AlphaFoldDB" id="A0A4Y2MID9"/>
<evidence type="ECO:0000256" key="2">
    <source>
        <dbReference type="ARBA" id="ARBA00022679"/>
    </source>
</evidence>
<proteinExistence type="predicted"/>
<keyword evidence="1" id="KW-0489">Methyltransferase</keyword>
<keyword evidence="5" id="KW-1185">Reference proteome</keyword>
<dbReference type="PANTHER" id="PTHR46165:SF2">
    <property type="entry name" value="SET AND MYND DOMAIN-CONTAINING PROTEIN 4"/>
    <property type="match status" value="1"/>
</dbReference>
<keyword evidence="3" id="KW-0949">S-adenosyl-L-methionine</keyword>
<reference evidence="4 5" key="1">
    <citation type="journal article" date="2019" name="Sci. Rep.">
        <title>Orb-weaving spider Araneus ventricosus genome elucidates the spidroin gene catalogue.</title>
        <authorList>
            <person name="Kono N."/>
            <person name="Nakamura H."/>
            <person name="Ohtoshi R."/>
            <person name="Moran D.A.P."/>
            <person name="Shinohara A."/>
            <person name="Yoshida Y."/>
            <person name="Fujiwara M."/>
            <person name="Mori M."/>
            <person name="Tomita M."/>
            <person name="Arakawa K."/>
        </authorList>
    </citation>
    <scope>NUCLEOTIDE SEQUENCE [LARGE SCALE GENOMIC DNA]</scope>
</reference>
<gene>
    <name evidence="4" type="ORF">AVEN_17823_1</name>
</gene>